<proteinExistence type="predicted"/>
<keyword evidence="1" id="KW-0175">Coiled coil</keyword>
<protein>
    <submittedName>
        <fullName evidence="3">AAA domain</fullName>
    </submittedName>
</protein>
<dbReference type="GO" id="GO:0016887">
    <property type="term" value="F:ATP hydrolysis activity"/>
    <property type="evidence" value="ECO:0007669"/>
    <property type="project" value="InterPro"/>
</dbReference>
<dbReference type="GO" id="GO:0006302">
    <property type="term" value="P:double-strand break repair"/>
    <property type="evidence" value="ECO:0007669"/>
    <property type="project" value="InterPro"/>
</dbReference>
<dbReference type="InterPro" id="IPR027417">
    <property type="entry name" value="P-loop_NTPase"/>
</dbReference>
<dbReference type="KEGG" id="cut:CUTER_04270"/>
<dbReference type="OrthoDB" id="3177877at2"/>
<evidence type="ECO:0000259" key="2">
    <source>
        <dbReference type="Pfam" id="PF13476"/>
    </source>
</evidence>
<sequence>MRIHSLTIDNFRNIDHLEIRDLPERGVTIIHGDNEQGKSSILEALSLLLTVKHTSTKKEIKAVQPVGRDVPVGISARIHVGPYELTIAKRYVNSKSCELTVHQPRIENLSGGQAEQRFEDIVSQHLDRDLWDTLFMQQGDQLAAIDALGLTAVSTFLEDAHGGDGGVSEASALMAAVDNEYDTYFTKQGRYKKQITDLQKELALRERLFAEAADAEARLSRWVADHTRTERELRDCARALPKVEEELRKATLNREQAEKLQASLDRAALASSTLRLDCERAEQAATTRTALRDALATATRELTRLQGEHAVATTAATEEAKKVDEALTQRQAARLALRNAQGQLDAARSLERTVADRARKTELTELLAELDQLDARVAQATAALAAEPVTAAHVRAGEAAENEVRIARRIAESRASHLILNAAEPTTVTVDGAEISVDGPSEIPLKDGTTLVIGDVTGTYHTGERDNSPFEEVRRAEEELGEVLARYGVTDVDELRQRHREDEDAAHAAEQLREQRRNLLAGHHPADLRAELQALSSRLAQQEDDADAPETVDASTAAAAVVTAEAALKLAQEAEELADSRVAGLSERPCRDALTKLDILLEQASATRESVAGELTAAEEETTSEELTQAADAARTKVTEAEAAEAQARQLLDEAQIDAKRAAEEAAAAKLHSLTQRKHNAAVEKSRLEGSIELAAGTAERLADAEAQKANAQEALDREIHKAKVAQRLKETLQRYHNEARDAYERPFAEALAGYARAVFGPSVSFDFDNKLGVQRRIVGDQAIDIDSLSRGAKEQLALMTRFAIADMVSASEDGQPMPVIIDDALGSTDPERLDVMAQLFKKVGQRSQVIVLTCFRQRYDAIVPAADYSMSALKSTD</sequence>
<dbReference type="SUPFAM" id="SSF52540">
    <property type="entry name" value="P-loop containing nucleoside triphosphate hydrolases"/>
    <property type="match status" value="1"/>
</dbReference>
<feature type="coiled-coil region" evidence="1">
    <location>
        <begin position="601"/>
        <end position="746"/>
    </location>
</feature>
<reference evidence="3 4" key="1">
    <citation type="journal article" date="2015" name="Genome Announc.">
        <title>Virulence Factor Genes Detected in the Complete Genome Sequence of Corynebacterium uterequi DSM 45634, Isolated from the Uterus of a Maiden Mare.</title>
        <authorList>
            <person name="Ruckert C."/>
            <person name="Kriete M."/>
            <person name="Jaenicke S."/>
            <person name="Winkler A."/>
            <person name="Tauch A."/>
        </authorList>
    </citation>
    <scope>NUCLEOTIDE SEQUENCE [LARGE SCALE GENOMIC DNA]</scope>
    <source>
        <strain evidence="3 4">DSM 45634</strain>
    </source>
</reference>
<dbReference type="InterPro" id="IPR038729">
    <property type="entry name" value="Rad50/SbcC_AAA"/>
</dbReference>
<feature type="domain" description="Rad50/SbcC-type AAA" evidence="2">
    <location>
        <begin position="5"/>
        <end position="228"/>
    </location>
</feature>
<dbReference type="Pfam" id="PF13476">
    <property type="entry name" value="AAA_23"/>
    <property type="match status" value="1"/>
</dbReference>
<dbReference type="PANTHER" id="PTHR41259">
    <property type="entry name" value="DOUBLE-STRAND BREAK REPAIR RAD50 ATPASE, PUTATIVE-RELATED"/>
    <property type="match status" value="1"/>
</dbReference>
<name>A0A0G3HDS0_9CORY</name>
<gene>
    <name evidence="3" type="ORF">CUTER_04270</name>
</gene>
<dbReference type="PATRIC" id="fig|1072256.5.peg.847"/>
<evidence type="ECO:0000256" key="1">
    <source>
        <dbReference type="SAM" id="Coils"/>
    </source>
</evidence>
<dbReference type="PANTHER" id="PTHR41259:SF1">
    <property type="entry name" value="DOUBLE-STRAND BREAK REPAIR RAD50 ATPASE, PUTATIVE-RELATED"/>
    <property type="match status" value="1"/>
</dbReference>
<reference evidence="4" key="2">
    <citation type="submission" date="2015-05" db="EMBL/GenBank/DDBJ databases">
        <title>Complete genome sequence of Corynebacterium uterequi DSM 45634, isolated from the uterus of a maiden mare.</title>
        <authorList>
            <person name="Ruckert C."/>
            <person name="Albersmeier A."/>
            <person name="Winkler A."/>
            <person name="Tauch A."/>
        </authorList>
    </citation>
    <scope>NUCLEOTIDE SEQUENCE [LARGE SCALE GENOMIC DNA]</scope>
    <source>
        <strain evidence="4">DSM 45634</strain>
    </source>
</reference>
<dbReference type="AlphaFoldDB" id="A0A0G3HDS0"/>
<dbReference type="Proteomes" id="UP000035548">
    <property type="component" value="Chromosome"/>
</dbReference>
<organism evidence="3 4">
    <name type="scientific">Corynebacterium uterequi</name>
    <dbReference type="NCBI Taxonomy" id="1072256"/>
    <lineage>
        <taxon>Bacteria</taxon>
        <taxon>Bacillati</taxon>
        <taxon>Actinomycetota</taxon>
        <taxon>Actinomycetes</taxon>
        <taxon>Mycobacteriales</taxon>
        <taxon>Corynebacteriaceae</taxon>
        <taxon>Corynebacterium</taxon>
    </lineage>
</organism>
<feature type="coiled-coil region" evidence="1">
    <location>
        <begin position="198"/>
        <end position="260"/>
    </location>
</feature>
<dbReference type="RefSeq" id="WP_047259358.1">
    <property type="nucleotide sequence ID" value="NZ_CP011546.1"/>
</dbReference>
<feature type="coiled-coil region" evidence="1">
    <location>
        <begin position="288"/>
        <end position="383"/>
    </location>
</feature>
<dbReference type="EMBL" id="CP011546">
    <property type="protein sequence ID" value="AKK10860.1"/>
    <property type="molecule type" value="Genomic_DNA"/>
</dbReference>
<dbReference type="Gene3D" id="3.40.50.300">
    <property type="entry name" value="P-loop containing nucleotide triphosphate hydrolases"/>
    <property type="match status" value="2"/>
</dbReference>
<accession>A0A0G3HDS0</accession>
<evidence type="ECO:0000313" key="4">
    <source>
        <dbReference type="Proteomes" id="UP000035548"/>
    </source>
</evidence>
<dbReference type="STRING" id="1072256.CUTER_04270"/>
<keyword evidence="4" id="KW-1185">Reference proteome</keyword>
<evidence type="ECO:0000313" key="3">
    <source>
        <dbReference type="EMBL" id="AKK10860.1"/>
    </source>
</evidence>